<dbReference type="Pfam" id="PF00497">
    <property type="entry name" value="SBP_bac_3"/>
    <property type="match status" value="1"/>
</dbReference>
<protein>
    <submittedName>
        <fullName evidence="5">ABC transporter, substrate-binding protein, family 3</fullName>
    </submittedName>
</protein>
<feature type="domain" description="Solute-binding protein family 3/N-terminal" evidence="3">
    <location>
        <begin position="54"/>
        <end position="280"/>
    </location>
</feature>
<dbReference type="InterPro" id="IPR001320">
    <property type="entry name" value="Iontro_rcpt_C"/>
</dbReference>
<keyword evidence="1 2" id="KW-0732">Signal</keyword>
<organism evidence="5 6">
    <name type="scientific">Gardnerella vaginalis</name>
    <dbReference type="NCBI Taxonomy" id="2702"/>
    <lineage>
        <taxon>Bacteria</taxon>
        <taxon>Bacillati</taxon>
        <taxon>Actinomycetota</taxon>
        <taxon>Actinomycetes</taxon>
        <taxon>Bifidobacteriales</taxon>
        <taxon>Bifidobacteriaceae</taxon>
        <taxon>Gardnerella</taxon>
    </lineage>
</organism>
<accession>A0A133NQ04</accession>
<evidence type="ECO:0000313" key="6">
    <source>
        <dbReference type="Proteomes" id="UP000070558"/>
    </source>
</evidence>
<sequence>MAIFVHNNLHTNRVAATATKIAAAALAVAAMVSTAACGSQNAQDSNQKTITPGVLTIGTAQPTYTPWMYDNKPENGKGYESAVAYAVAKKLGYGKDKVKWVRTTFDSAVTPGPKDFDFNLQQFSITAERKKAVDFSPSYYNATQGVVVKKDSKFANAKTLADLKTATIGAAVGTTSYSFAKDKIKSDIQTFNDNDALVQALDSKQIDALVIDTPSSVNIVRSKQVKDGVVLGQIAGSEDKEGTGLVLPKGSKLTADVTKAVNALEKDGTLKKLQEKWLADYTTNVPVLK</sequence>
<evidence type="ECO:0000313" key="5">
    <source>
        <dbReference type="EMBL" id="KXA18346.1"/>
    </source>
</evidence>
<dbReference type="Proteomes" id="UP000070558">
    <property type="component" value="Unassembled WGS sequence"/>
</dbReference>
<reference evidence="5 6" key="1">
    <citation type="submission" date="2016-01" db="EMBL/GenBank/DDBJ databases">
        <authorList>
            <person name="Oliw E.H."/>
        </authorList>
    </citation>
    <scope>NUCLEOTIDE SEQUENCE [LARGE SCALE GENOMIC DNA]</scope>
    <source>
        <strain evidence="5 6">GED7760B</strain>
    </source>
</reference>
<dbReference type="AlphaFoldDB" id="A0A133NQ04"/>
<name>A0A133NQ04_GARVA</name>
<dbReference type="EMBL" id="LRQA01000033">
    <property type="protein sequence ID" value="KXA18346.1"/>
    <property type="molecule type" value="Genomic_DNA"/>
</dbReference>
<dbReference type="SUPFAM" id="SSF53850">
    <property type="entry name" value="Periplasmic binding protein-like II"/>
    <property type="match status" value="1"/>
</dbReference>
<evidence type="ECO:0000256" key="2">
    <source>
        <dbReference type="SAM" id="SignalP"/>
    </source>
</evidence>
<dbReference type="CDD" id="cd13530">
    <property type="entry name" value="PBP2_peptides_like"/>
    <property type="match status" value="1"/>
</dbReference>
<evidence type="ECO:0000259" key="4">
    <source>
        <dbReference type="SMART" id="SM00079"/>
    </source>
</evidence>
<dbReference type="GO" id="GO:0016020">
    <property type="term" value="C:membrane"/>
    <property type="evidence" value="ECO:0007669"/>
    <property type="project" value="InterPro"/>
</dbReference>
<dbReference type="OrthoDB" id="8454826at2"/>
<dbReference type="Gene3D" id="3.40.190.10">
    <property type="entry name" value="Periplasmic binding protein-like II"/>
    <property type="match status" value="2"/>
</dbReference>
<comment type="caution">
    <text evidence="5">The sequence shown here is derived from an EMBL/GenBank/DDBJ whole genome shotgun (WGS) entry which is preliminary data.</text>
</comment>
<proteinExistence type="predicted"/>
<dbReference type="RefSeq" id="WP_060786849.1">
    <property type="nucleotide sequence ID" value="NZ_JBLLPD010000007.1"/>
</dbReference>
<feature type="signal peptide" evidence="2">
    <location>
        <begin position="1"/>
        <end position="35"/>
    </location>
</feature>
<dbReference type="SMART" id="SM00062">
    <property type="entry name" value="PBPb"/>
    <property type="match status" value="1"/>
</dbReference>
<dbReference type="SMART" id="SM00079">
    <property type="entry name" value="PBPe"/>
    <property type="match status" value="1"/>
</dbReference>
<evidence type="ECO:0000256" key="1">
    <source>
        <dbReference type="ARBA" id="ARBA00022729"/>
    </source>
</evidence>
<dbReference type="GO" id="GO:0015276">
    <property type="term" value="F:ligand-gated monoatomic ion channel activity"/>
    <property type="evidence" value="ECO:0007669"/>
    <property type="project" value="InterPro"/>
</dbReference>
<dbReference type="PATRIC" id="fig|2702.99.peg.622"/>
<gene>
    <name evidence="5" type="ORF">HMPREF3216_00634</name>
</gene>
<feature type="domain" description="Ionotropic glutamate receptor C-terminal" evidence="4">
    <location>
        <begin position="54"/>
        <end position="280"/>
    </location>
</feature>
<feature type="chain" id="PRO_5038413849" evidence="2">
    <location>
        <begin position="36"/>
        <end position="289"/>
    </location>
</feature>
<dbReference type="PANTHER" id="PTHR35936:SF17">
    <property type="entry name" value="ARGININE-BINDING EXTRACELLULAR PROTEIN ARTP"/>
    <property type="match status" value="1"/>
</dbReference>
<dbReference type="PANTHER" id="PTHR35936">
    <property type="entry name" value="MEMBRANE-BOUND LYTIC MUREIN TRANSGLYCOSYLASE F"/>
    <property type="match status" value="1"/>
</dbReference>
<dbReference type="InterPro" id="IPR001638">
    <property type="entry name" value="Solute-binding_3/MltF_N"/>
</dbReference>
<evidence type="ECO:0000259" key="3">
    <source>
        <dbReference type="SMART" id="SM00062"/>
    </source>
</evidence>